<feature type="compositionally biased region" description="Basic residues" evidence="8">
    <location>
        <begin position="236"/>
        <end position="247"/>
    </location>
</feature>
<evidence type="ECO:0000256" key="3">
    <source>
        <dbReference type="ARBA" id="ARBA00013784"/>
    </source>
</evidence>
<dbReference type="PANTHER" id="PTHR40012:SF1">
    <property type="entry name" value="AUTOPHAGY-RELATED PROTEIN 29"/>
    <property type="match status" value="1"/>
</dbReference>
<dbReference type="GO" id="GO:0015031">
    <property type="term" value="P:protein transport"/>
    <property type="evidence" value="ECO:0007669"/>
    <property type="project" value="UniProtKB-KW"/>
</dbReference>
<dbReference type="EMBL" id="JAADJZ010000024">
    <property type="protein sequence ID" value="KAF2867189.1"/>
    <property type="molecule type" value="Genomic_DNA"/>
</dbReference>
<evidence type="ECO:0000313" key="11">
    <source>
        <dbReference type="Proteomes" id="UP000481861"/>
    </source>
</evidence>
<feature type="compositionally biased region" description="Polar residues" evidence="8">
    <location>
        <begin position="330"/>
        <end position="363"/>
    </location>
</feature>
<name>A0A7C8I0B5_9PLEO</name>
<reference evidence="10 11" key="1">
    <citation type="submission" date="2020-01" db="EMBL/GenBank/DDBJ databases">
        <authorList>
            <consortium name="DOE Joint Genome Institute"/>
            <person name="Haridas S."/>
            <person name="Albert R."/>
            <person name="Binder M."/>
            <person name="Bloem J."/>
            <person name="Labutti K."/>
            <person name="Salamov A."/>
            <person name="Andreopoulos B."/>
            <person name="Baker S.E."/>
            <person name="Barry K."/>
            <person name="Bills G."/>
            <person name="Bluhm B.H."/>
            <person name="Cannon C."/>
            <person name="Castanera R."/>
            <person name="Culley D.E."/>
            <person name="Daum C."/>
            <person name="Ezra D."/>
            <person name="Gonzalez J.B."/>
            <person name="Henrissat B."/>
            <person name="Kuo A."/>
            <person name="Liang C."/>
            <person name="Lipzen A."/>
            <person name="Lutzoni F."/>
            <person name="Magnuson J."/>
            <person name="Mondo S."/>
            <person name="Nolan M."/>
            <person name="Ohm R."/>
            <person name="Pangilinan J."/>
            <person name="Park H.-J.H."/>
            <person name="Ramirez L."/>
            <person name="Alfaro M."/>
            <person name="Sun H."/>
            <person name="Tritt A."/>
            <person name="Yoshinaga Y."/>
            <person name="Zwiers L.-H.L."/>
            <person name="Turgeon B.G."/>
            <person name="Goodwin S.B."/>
            <person name="Spatafora J.W."/>
            <person name="Crous P.W."/>
            <person name="Grigoriev I.V."/>
        </authorList>
    </citation>
    <scope>NUCLEOTIDE SEQUENCE [LARGE SCALE GENOMIC DNA]</scope>
    <source>
        <strain evidence="10 11">CBS 611.86</strain>
    </source>
</reference>
<feature type="compositionally biased region" description="Polar residues" evidence="8">
    <location>
        <begin position="147"/>
        <end position="160"/>
    </location>
</feature>
<feature type="compositionally biased region" description="Polar residues" evidence="8">
    <location>
        <begin position="174"/>
        <end position="201"/>
    </location>
</feature>
<feature type="domain" description="Atg29 N-terminal" evidence="9">
    <location>
        <begin position="6"/>
        <end position="59"/>
    </location>
</feature>
<dbReference type="PANTHER" id="PTHR40012">
    <property type="entry name" value="AUTOPHAGY-RELATED PROTEIN 29"/>
    <property type="match status" value="1"/>
</dbReference>
<keyword evidence="5" id="KW-0653">Protein transport</keyword>
<evidence type="ECO:0000256" key="2">
    <source>
        <dbReference type="ARBA" id="ARBA00010082"/>
    </source>
</evidence>
<comment type="similarity">
    <text evidence="2">Belongs to the ATG29 family.</text>
</comment>
<organism evidence="10 11">
    <name type="scientific">Massariosphaeria phaeospora</name>
    <dbReference type="NCBI Taxonomy" id="100035"/>
    <lineage>
        <taxon>Eukaryota</taxon>
        <taxon>Fungi</taxon>
        <taxon>Dikarya</taxon>
        <taxon>Ascomycota</taxon>
        <taxon>Pezizomycotina</taxon>
        <taxon>Dothideomycetes</taxon>
        <taxon>Pleosporomycetidae</taxon>
        <taxon>Pleosporales</taxon>
        <taxon>Pleosporales incertae sedis</taxon>
        <taxon>Massariosphaeria</taxon>
    </lineage>
</organism>
<evidence type="ECO:0000256" key="8">
    <source>
        <dbReference type="SAM" id="MobiDB-lite"/>
    </source>
</evidence>
<feature type="compositionally biased region" description="Polar residues" evidence="8">
    <location>
        <begin position="379"/>
        <end position="388"/>
    </location>
</feature>
<evidence type="ECO:0000256" key="5">
    <source>
        <dbReference type="ARBA" id="ARBA00022927"/>
    </source>
</evidence>
<evidence type="ECO:0000256" key="1">
    <source>
        <dbReference type="ARBA" id="ARBA00004329"/>
    </source>
</evidence>
<dbReference type="InterPro" id="IPR039362">
    <property type="entry name" value="ATG29_sf"/>
</dbReference>
<comment type="subcellular location">
    <subcellularLocation>
        <location evidence="1">Preautophagosomal structure</location>
    </subcellularLocation>
</comment>
<feature type="region of interest" description="Disordered" evidence="8">
    <location>
        <begin position="131"/>
        <end position="393"/>
    </location>
</feature>
<evidence type="ECO:0000259" key="9">
    <source>
        <dbReference type="Pfam" id="PF18388"/>
    </source>
</evidence>
<dbReference type="FunFam" id="1.10.10.2570:FF:000001">
    <property type="entry name" value="Autophagy-related protein 29"/>
    <property type="match status" value="1"/>
</dbReference>
<comment type="function">
    <text evidence="7">Plays a role in autophagy. Functions at the preautophagosomal structure (PAS) in order to form normal autophagosomes under starvation conditions. Also plays a role in mitophagy and regulation of filamentous growth.</text>
</comment>
<comment type="caution">
    <text evidence="10">The sequence shown here is derived from an EMBL/GenBank/DDBJ whole genome shotgun (WGS) entry which is preliminary data.</text>
</comment>
<dbReference type="Pfam" id="PF18388">
    <property type="entry name" value="ATG29_N"/>
    <property type="match status" value="1"/>
</dbReference>
<evidence type="ECO:0000256" key="4">
    <source>
        <dbReference type="ARBA" id="ARBA00022448"/>
    </source>
</evidence>
<feature type="compositionally biased region" description="Polar residues" evidence="8">
    <location>
        <begin position="302"/>
        <end position="312"/>
    </location>
</feature>
<evidence type="ECO:0000313" key="10">
    <source>
        <dbReference type="EMBL" id="KAF2867189.1"/>
    </source>
</evidence>
<keyword evidence="11" id="KW-1185">Reference proteome</keyword>
<evidence type="ECO:0000256" key="6">
    <source>
        <dbReference type="ARBA" id="ARBA00023006"/>
    </source>
</evidence>
<keyword evidence="4" id="KW-0813">Transport</keyword>
<dbReference type="OrthoDB" id="21072at2759"/>
<dbReference type="Proteomes" id="UP000481861">
    <property type="component" value="Unassembled WGS sequence"/>
</dbReference>
<proteinExistence type="inferred from homology"/>
<dbReference type="AlphaFoldDB" id="A0A7C8I0B5"/>
<dbReference type="InterPro" id="IPR039113">
    <property type="entry name" value="ATG29"/>
</dbReference>
<dbReference type="GO" id="GO:0000407">
    <property type="term" value="C:phagophore assembly site"/>
    <property type="evidence" value="ECO:0007669"/>
    <property type="project" value="UniProtKB-SubCell"/>
</dbReference>
<keyword evidence="6" id="KW-0072">Autophagy</keyword>
<dbReference type="InterPro" id="IPR040666">
    <property type="entry name" value="Atg29_N"/>
</dbReference>
<gene>
    <name evidence="10" type="ORF">BDV95DRAFT_582781</name>
</gene>
<sequence length="424" mass="45884">MAAIQFTTLVRLPFARGNFVDPPQADWNATKDRALWKVISKSSKTSDLDWVELAARFQVPPTFLLQQAAWLYDRHLDHVRAQMKKVGNTYAPSAFNLGSAHMTMGDVSIRKIGSSDSGAYRAISSVSAHPKDGPFPRVATDIPIPSLSRTPSATTITQSPRAYAQSPPVHMQPLRSTQASLTSSKHLDQSETIISQTNKPTSYLDAEIDSPGVAESSSSGSSLSDSGMANPAHRSQLFKRPPRFRSQRPREPVVDEDHIVDGAESEPSTDPLLPFAHKPSISRYSHDSAGTSRAPTTIRKGQLSSFDATQYKKSSHPDHQNATKPRGLDANSSVANPTSDAVSAQNKSPSSLVSKQQSESIGMSPQKPGPKSRKEGSEGTPSMGSSFSDIDDAGISQSALEEVLLSNIHHGRMSTLSQLRSRYL</sequence>
<dbReference type="GO" id="GO:0000045">
    <property type="term" value="P:autophagosome assembly"/>
    <property type="evidence" value="ECO:0007669"/>
    <property type="project" value="InterPro"/>
</dbReference>
<dbReference type="Gene3D" id="1.10.10.2570">
    <property type="match status" value="1"/>
</dbReference>
<accession>A0A7C8I0B5</accession>
<feature type="compositionally biased region" description="Low complexity" evidence="8">
    <location>
        <begin position="210"/>
        <end position="227"/>
    </location>
</feature>
<protein>
    <recommendedName>
        <fullName evidence="3">Autophagy-related protein 29</fullName>
    </recommendedName>
</protein>
<evidence type="ECO:0000256" key="7">
    <source>
        <dbReference type="ARBA" id="ARBA00060351"/>
    </source>
</evidence>
<feature type="compositionally biased region" description="Basic and acidic residues" evidence="8">
    <location>
        <begin position="248"/>
        <end position="261"/>
    </location>
</feature>